<dbReference type="InterPro" id="IPR013094">
    <property type="entry name" value="AB_hydrolase_3"/>
</dbReference>
<sequence>MAERIDPSLADAELAAFIRAVRQDPGLPARAVGAAELRRAQRLRADARPPGPEIAHVEDLTVGSTAVGARLYRPSVALRPLVVFLHGGMWTIGDLESHDRVCRRLALRTDTAVLSVDFRRAPEHPWPAAVDDCVAAIRWAAAGGGSGTKTGGPTVVMGDSSGGNLAALACLRLRDEGGPLPAAQILVYPNTDLTLSCPSARSKATGWGLAADDVAWGAEQWVQDPSRRADPEVSPLYAADLGGLPPTVVITAEHDPLRDEGDAYAARLAAADVPVRHRREAGMVHGFLTLDTLSPAAAAAGDRVFAEVTDLLDHVN</sequence>
<keyword evidence="1 3" id="KW-0378">Hydrolase</keyword>
<dbReference type="Gene3D" id="3.40.50.1820">
    <property type="entry name" value="alpha/beta hydrolase"/>
    <property type="match status" value="1"/>
</dbReference>
<protein>
    <submittedName>
        <fullName evidence="3">Alpha/beta hydrolase</fullName>
    </submittedName>
</protein>
<dbReference type="EMBL" id="CP163443">
    <property type="protein sequence ID" value="XDQ58774.1"/>
    <property type="molecule type" value="Genomic_DNA"/>
</dbReference>
<gene>
    <name evidence="3" type="ORF">AB5J53_47730</name>
</gene>
<feature type="domain" description="Alpha/beta hydrolase fold-3" evidence="2">
    <location>
        <begin position="82"/>
        <end position="288"/>
    </location>
</feature>
<accession>A0AB39S0A2</accession>
<name>A0AB39S0A2_9ACTN</name>
<dbReference type="PANTHER" id="PTHR48081">
    <property type="entry name" value="AB HYDROLASE SUPERFAMILY PROTEIN C4A8.06C"/>
    <property type="match status" value="1"/>
</dbReference>
<evidence type="ECO:0000313" key="3">
    <source>
        <dbReference type="EMBL" id="XDQ58774.1"/>
    </source>
</evidence>
<dbReference type="SUPFAM" id="SSF53474">
    <property type="entry name" value="alpha/beta-Hydrolases"/>
    <property type="match status" value="1"/>
</dbReference>
<evidence type="ECO:0000259" key="2">
    <source>
        <dbReference type="Pfam" id="PF07859"/>
    </source>
</evidence>
<reference evidence="3" key="1">
    <citation type="submission" date="2024-07" db="EMBL/GenBank/DDBJ databases">
        <authorList>
            <person name="Yu S.T."/>
        </authorList>
    </citation>
    <scope>NUCLEOTIDE SEQUENCE</scope>
    <source>
        <strain evidence="3">R41</strain>
    </source>
</reference>
<dbReference type="InterPro" id="IPR050300">
    <property type="entry name" value="GDXG_lipolytic_enzyme"/>
</dbReference>
<dbReference type="PANTHER" id="PTHR48081:SF8">
    <property type="entry name" value="ALPHA_BETA HYDROLASE FOLD-3 DOMAIN-CONTAINING PROTEIN-RELATED"/>
    <property type="match status" value="1"/>
</dbReference>
<dbReference type="Pfam" id="PF07859">
    <property type="entry name" value="Abhydrolase_3"/>
    <property type="match status" value="1"/>
</dbReference>
<dbReference type="AlphaFoldDB" id="A0AB39S0A2"/>
<dbReference type="GO" id="GO:0016787">
    <property type="term" value="F:hydrolase activity"/>
    <property type="evidence" value="ECO:0007669"/>
    <property type="project" value="UniProtKB-KW"/>
</dbReference>
<proteinExistence type="predicted"/>
<evidence type="ECO:0000256" key="1">
    <source>
        <dbReference type="ARBA" id="ARBA00022801"/>
    </source>
</evidence>
<organism evidence="3">
    <name type="scientific">Streptomyces sp. R41</name>
    <dbReference type="NCBI Taxonomy" id="3238632"/>
    <lineage>
        <taxon>Bacteria</taxon>
        <taxon>Bacillati</taxon>
        <taxon>Actinomycetota</taxon>
        <taxon>Actinomycetes</taxon>
        <taxon>Kitasatosporales</taxon>
        <taxon>Streptomycetaceae</taxon>
        <taxon>Streptomyces</taxon>
    </lineage>
</organism>
<dbReference type="InterPro" id="IPR029058">
    <property type="entry name" value="AB_hydrolase_fold"/>
</dbReference>
<dbReference type="RefSeq" id="WP_369251947.1">
    <property type="nucleotide sequence ID" value="NZ_CP163443.1"/>
</dbReference>